<comment type="similarity">
    <text evidence="7">Belongs to the transferase hexapeptide repeat family. LpxD subfamily.</text>
</comment>
<accession>A0A2N5CUF5</accession>
<dbReference type="AlphaFoldDB" id="A0A2N5CUF5"/>
<dbReference type="OrthoDB" id="9784739at2"/>
<dbReference type="InterPro" id="IPR011004">
    <property type="entry name" value="Trimer_LpxA-like_sf"/>
</dbReference>
<dbReference type="Gene3D" id="3.40.1390.10">
    <property type="entry name" value="MurE/MurF, N-terminal domain"/>
    <property type="match status" value="1"/>
</dbReference>
<comment type="function">
    <text evidence="7">Catalyzes the N-acylation of UDP-3-O-acylglucosamine using 3-hydroxyacyl-ACP as the acyl donor. Is involved in the biosynthesis of lipid A, a phosphorylated glycolipid that anchors the lipopolysaccharide to the outer membrane of the cell.</text>
</comment>
<dbReference type="Proteomes" id="UP000281192">
    <property type="component" value="Chromosome"/>
</dbReference>
<feature type="active site" description="Proton acceptor" evidence="7">
    <location>
        <position position="248"/>
    </location>
</feature>
<evidence type="ECO:0000256" key="4">
    <source>
        <dbReference type="ARBA" id="ARBA00022737"/>
    </source>
</evidence>
<proteinExistence type="inferred from homology"/>
<evidence type="ECO:0000256" key="5">
    <source>
        <dbReference type="ARBA" id="ARBA00023098"/>
    </source>
</evidence>
<evidence type="ECO:0000256" key="6">
    <source>
        <dbReference type="ARBA" id="ARBA00023315"/>
    </source>
</evidence>
<keyword evidence="4 7" id="KW-0677">Repeat</keyword>
<gene>
    <name evidence="7 10" type="primary">lpxD</name>
    <name evidence="9" type="ORF">C1707_17120</name>
    <name evidence="10" type="ORF">CFHF_10465</name>
</gene>
<dbReference type="GO" id="GO:0016410">
    <property type="term" value="F:N-acyltransferase activity"/>
    <property type="evidence" value="ECO:0007669"/>
    <property type="project" value="InterPro"/>
</dbReference>
<reference evidence="10 11" key="1">
    <citation type="submission" date="2017-12" db="EMBL/GenBank/DDBJ databases">
        <title>The genome sequence of Caulobacter flavus CGMCC1 15093.</title>
        <authorList>
            <person name="Gao J."/>
            <person name="Mao X."/>
            <person name="Sun J."/>
        </authorList>
    </citation>
    <scope>NUCLEOTIDE SEQUENCE [LARGE SCALE GENOMIC DNA]</scope>
    <source>
        <strain evidence="10 11">CGMCC1 15093</strain>
    </source>
</reference>
<comment type="catalytic activity">
    <reaction evidence="7">
        <text>a UDP-3-O-[(3R)-3-hydroxyacyl]-alpha-D-glucosamine + a (3R)-hydroxyacyl-[ACP] = a UDP-2-N,3-O-bis[(3R)-3-hydroxyacyl]-alpha-D-glucosamine + holo-[ACP] + H(+)</text>
        <dbReference type="Rhea" id="RHEA:53836"/>
        <dbReference type="Rhea" id="RHEA-COMP:9685"/>
        <dbReference type="Rhea" id="RHEA-COMP:9945"/>
        <dbReference type="ChEBI" id="CHEBI:15378"/>
        <dbReference type="ChEBI" id="CHEBI:64479"/>
        <dbReference type="ChEBI" id="CHEBI:78827"/>
        <dbReference type="ChEBI" id="CHEBI:137740"/>
        <dbReference type="ChEBI" id="CHEBI:137748"/>
        <dbReference type="EC" id="2.3.1.191"/>
    </reaction>
</comment>
<dbReference type="CDD" id="cd03352">
    <property type="entry name" value="LbH_LpxD"/>
    <property type="match status" value="1"/>
</dbReference>
<dbReference type="Pfam" id="PF00132">
    <property type="entry name" value="Hexapep"/>
    <property type="match status" value="2"/>
</dbReference>
<dbReference type="EC" id="2.3.1.191" evidence="7"/>
<dbReference type="EMBL" id="PJRQ01000019">
    <property type="protein sequence ID" value="PLR16903.1"/>
    <property type="molecule type" value="Genomic_DNA"/>
</dbReference>
<dbReference type="HAMAP" id="MF_00523">
    <property type="entry name" value="LpxD"/>
    <property type="match status" value="1"/>
</dbReference>
<feature type="domain" description="UDP-3-O-[3-hydroxymyristoyl] glucosamine N-acyltransferase non-repeat region" evidence="8">
    <location>
        <begin position="34"/>
        <end position="102"/>
    </location>
</feature>
<dbReference type="InterPro" id="IPR007691">
    <property type="entry name" value="LpxD"/>
</dbReference>
<evidence type="ECO:0000313" key="11">
    <source>
        <dbReference type="Proteomes" id="UP000234483"/>
    </source>
</evidence>
<protein>
    <recommendedName>
        <fullName evidence="7">UDP-3-O-acylglucosamine N-acyltransferase</fullName>
        <ecNumber evidence="7">2.3.1.191</ecNumber>
    </recommendedName>
</protein>
<evidence type="ECO:0000259" key="8">
    <source>
        <dbReference type="Pfam" id="PF04613"/>
    </source>
</evidence>
<keyword evidence="1 7" id="KW-0444">Lipid biosynthesis</keyword>
<dbReference type="NCBIfam" id="TIGR01853">
    <property type="entry name" value="lipid_A_lpxD"/>
    <property type="match status" value="1"/>
</dbReference>
<dbReference type="EMBL" id="CP026100">
    <property type="protein sequence ID" value="AYV47838.1"/>
    <property type="molecule type" value="Genomic_DNA"/>
</dbReference>
<dbReference type="UniPathway" id="UPA00973"/>
<dbReference type="KEGG" id="cfh:C1707_17120"/>
<organism evidence="10 11">
    <name type="scientific">Caulobacter flavus</name>
    <dbReference type="NCBI Taxonomy" id="1679497"/>
    <lineage>
        <taxon>Bacteria</taxon>
        <taxon>Pseudomonadati</taxon>
        <taxon>Pseudomonadota</taxon>
        <taxon>Alphaproteobacteria</taxon>
        <taxon>Caulobacterales</taxon>
        <taxon>Caulobacteraceae</taxon>
        <taxon>Caulobacter</taxon>
    </lineage>
</organism>
<keyword evidence="6 7" id="KW-0012">Acyltransferase</keyword>
<dbReference type="InterPro" id="IPR020573">
    <property type="entry name" value="UDP_GlcNAc_AcTrfase_non-rep"/>
</dbReference>
<dbReference type="InterPro" id="IPR001451">
    <property type="entry name" value="Hexapep"/>
</dbReference>
<keyword evidence="12" id="KW-1185">Reference proteome</keyword>
<dbReference type="Proteomes" id="UP000234483">
    <property type="component" value="Unassembled WGS sequence"/>
</dbReference>
<evidence type="ECO:0000313" key="12">
    <source>
        <dbReference type="Proteomes" id="UP000281192"/>
    </source>
</evidence>
<dbReference type="Gene3D" id="2.160.10.10">
    <property type="entry name" value="Hexapeptide repeat proteins"/>
    <property type="match status" value="1"/>
</dbReference>
<evidence type="ECO:0000256" key="2">
    <source>
        <dbReference type="ARBA" id="ARBA00022556"/>
    </source>
</evidence>
<comment type="pathway">
    <text evidence="7">Bacterial outer membrane biogenesis; LPS lipid A biosynthesis.</text>
</comment>
<sequence length="341" mass="34712">MPDPRFFETLGPVSVSALAKAGGAEMANEALGERLIATVAPLDGAGPDAVSFLSDPRRAKGLSACQAGAIFMRPQHREFAPEGCAVLLTPHPQAAWAAATALLYTPRRHDAGAPAIHPSAVLEEGVRLSPGVVIGQDARIGRGTTISPGAVIGPGVAIGRDCFIGANAVVGFALVGDRVSLHAGSVIGEAGFGAAPGARGVVDLPQLGRVVLQDGVTLGANSCIDRGAFDDTTVGENTKIDNLVHVAHNVQLGRNCVLAAYTGLSGTTVVGDGVAFGGKAGVADHLTIGPGASIGASASVFKDVPAGETWTGFPARPIKRWLRETAWLSRSARSRGMKDEA</sequence>
<dbReference type="PANTHER" id="PTHR43378:SF2">
    <property type="entry name" value="UDP-3-O-ACYLGLUCOSAMINE N-ACYLTRANSFERASE 1, MITOCHONDRIAL-RELATED"/>
    <property type="match status" value="1"/>
</dbReference>
<name>A0A2N5CUF5_9CAUL</name>
<dbReference type="GO" id="GO:0009245">
    <property type="term" value="P:lipid A biosynthetic process"/>
    <property type="evidence" value="ECO:0007669"/>
    <property type="project" value="UniProtKB-UniRule"/>
</dbReference>
<keyword evidence="3 7" id="KW-0808">Transferase</keyword>
<evidence type="ECO:0000313" key="9">
    <source>
        <dbReference type="EMBL" id="AYV47838.1"/>
    </source>
</evidence>
<dbReference type="GO" id="GO:0016020">
    <property type="term" value="C:membrane"/>
    <property type="evidence" value="ECO:0007669"/>
    <property type="project" value="GOC"/>
</dbReference>
<evidence type="ECO:0000256" key="1">
    <source>
        <dbReference type="ARBA" id="ARBA00022516"/>
    </source>
</evidence>
<dbReference type="SUPFAM" id="SSF51161">
    <property type="entry name" value="Trimeric LpxA-like enzymes"/>
    <property type="match status" value="1"/>
</dbReference>
<reference evidence="9 12" key="2">
    <citation type="submission" date="2018-01" db="EMBL/GenBank/DDBJ databases">
        <title>Complete genome sequence of Caulobacter flavus RHGG3.</title>
        <authorList>
            <person name="Yang E."/>
        </authorList>
    </citation>
    <scope>NUCLEOTIDE SEQUENCE [LARGE SCALE GENOMIC DNA]</scope>
    <source>
        <strain evidence="9 12">RHGG3</strain>
    </source>
</reference>
<dbReference type="GO" id="GO:0103118">
    <property type="term" value="F:UDP-3-O-[(3R)-3-hydroxyacyl]-glucosamine N-acyltransferase activity"/>
    <property type="evidence" value="ECO:0007669"/>
    <property type="project" value="UniProtKB-EC"/>
</dbReference>
<keyword evidence="2 7" id="KW-0441">Lipid A biosynthesis</keyword>
<evidence type="ECO:0000256" key="3">
    <source>
        <dbReference type="ARBA" id="ARBA00022679"/>
    </source>
</evidence>
<comment type="subunit">
    <text evidence="7">Homotrimer.</text>
</comment>
<evidence type="ECO:0000313" key="10">
    <source>
        <dbReference type="EMBL" id="PLR16903.1"/>
    </source>
</evidence>
<keyword evidence="5 7" id="KW-0443">Lipid metabolism</keyword>
<dbReference type="PANTHER" id="PTHR43378">
    <property type="entry name" value="UDP-3-O-ACYLGLUCOSAMINE N-ACYLTRANSFERASE"/>
    <property type="match status" value="1"/>
</dbReference>
<dbReference type="NCBIfam" id="NF002060">
    <property type="entry name" value="PRK00892.1"/>
    <property type="match status" value="1"/>
</dbReference>
<dbReference type="Pfam" id="PF04613">
    <property type="entry name" value="LpxD"/>
    <property type="match status" value="1"/>
</dbReference>
<evidence type="ECO:0000256" key="7">
    <source>
        <dbReference type="HAMAP-Rule" id="MF_00523"/>
    </source>
</evidence>
<dbReference type="RefSeq" id="WP_101712960.1">
    <property type="nucleotide sequence ID" value="NZ_CP026100.1"/>
</dbReference>